<keyword evidence="9" id="KW-0999">Mitochondrion inner membrane</keyword>
<keyword evidence="13" id="KW-0472">Membrane</keyword>
<evidence type="ECO:0000256" key="9">
    <source>
        <dbReference type="ARBA" id="ARBA00022792"/>
    </source>
</evidence>
<dbReference type="CDD" id="cd20263">
    <property type="entry name" value="Complex1_LYR_NDUFB9_LYRM3"/>
    <property type="match status" value="1"/>
</dbReference>
<evidence type="ECO:0000256" key="10">
    <source>
        <dbReference type="ARBA" id="ARBA00022982"/>
    </source>
</evidence>
<dbReference type="InterPro" id="IPR045292">
    <property type="entry name" value="Complex1_LYR_NDUFB9_LYRM3"/>
</dbReference>
<dbReference type="Proteomes" id="UP000249218">
    <property type="component" value="Unassembled WGS sequence"/>
</dbReference>
<proteinExistence type="inferred from homology"/>
<evidence type="ECO:0000256" key="13">
    <source>
        <dbReference type="ARBA" id="ARBA00023136"/>
    </source>
</evidence>
<dbReference type="AlphaFoldDB" id="A0A2W1BFE6"/>
<dbReference type="InterPro" id="IPR033034">
    <property type="entry name" value="NDUFB9"/>
</dbReference>
<keyword evidence="11" id="KW-0007">Acetylation</keyword>
<evidence type="ECO:0000313" key="17">
    <source>
        <dbReference type="EMBL" id="PZC71927.1"/>
    </source>
</evidence>
<dbReference type="Pfam" id="PF05347">
    <property type="entry name" value="Complex1_LYR"/>
    <property type="match status" value="1"/>
</dbReference>
<organism evidence="17 18">
    <name type="scientific">Helicoverpa armigera</name>
    <name type="common">Cotton bollworm</name>
    <name type="synonym">Heliothis armigera</name>
    <dbReference type="NCBI Taxonomy" id="29058"/>
    <lineage>
        <taxon>Eukaryota</taxon>
        <taxon>Metazoa</taxon>
        <taxon>Ecdysozoa</taxon>
        <taxon>Arthropoda</taxon>
        <taxon>Hexapoda</taxon>
        <taxon>Insecta</taxon>
        <taxon>Pterygota</taxon>
        <taxon>Neoptera</taxon>
        <taxon>Endopterygota</taxon>
        <taxon>Lepidoptera</taxon>
        <taxon>Glossata</taxon>
        <taxon>Ditrysia</taxon>
        <taxon>Noctuoidea</taxon>
        <taxon>Noctuidae</taxon>
        <taxon>Heliothinae</taxon>
        <taxon>Helicoverpa</taxon>
    </lineage>
</organism>
<keyword evidence="6" id="KW-0813">Transport</keyword>
<keyword evidence="7" id="KW-0597">Phosphoprotein</keyword>
<evidence type="ECO:0000256" key="1">
    <source>
        <dbReference type="ARBA" id="ARBA00002920"/>
    </source>
</evidence>
<evidence type="ECO:0000256" key="11">
    <source>
        <dbReference type="ARBA" id="ARBA00022990"/>
    </source>
</evidence>
<evidence type="ECO:0000313" key="18">
    <source>
        <dbReference type="Proteomes" id="UP000249218"/>
    </source>
</evidence>
<evidence type="ECO:0000256" key="2">
    <source>
        <dbReference type="ARBA" id="ARBA00004443"/>
    </source>
</evidence>
<evidence type="ECO:0000256" key="5">
    <source>
        <dbReference type="ARBA" id="ARBA00018684"/>
    </source>
</evidence>
<evidence type="ECO:0000256" key="4">
    <source>
        <dbReference type="ARBA" id="ARBA00011790"/>
    </source>
</evidence>
<name>A0A2W1BFE6_HELAM</name>
<feature type="domain" description="Complex 1 LYR protein" evidence="16">
    <location>
        <begin position="12"/>
        <end position="67"/>
    </location>
</feature>
<dbReference type="OrthoDB" id="13598at2759"/>
<sequence>MPFAPELRTHSQKVCTLYKKAMRNIEAYYVARNVVRYHQVILRAEFDKNRNVSDAKERRRLLWVGEHEMFLKATPLPPCKFAHSVGEAGGVAFERVVTPPDWVLDYWHPLEKAHFPEYFKKREARKCEYIQKWHLGQLY</sequence>
<evidence type="ECO:0000256" key="3">
    <source>
        <dbReference type="ARBA" id="ARBA00009508"/>
    </source>
</evidence>
<keyword evidence="8" id="KW-0679">Respiratory chain</keyword>
<dbReference type="GO" id="GO:0005743">
    <property type="term" value="C:mitochondrial inner membrane"/>
    <property type="evidence" value="ECO:0007669"/>
    <property type="project" value="UniProtKB-SubCell"/>
</dbReference>
<evidence type="ECO:0000256" key="7">
    <source>
        <dbReference type="ARBA" id="ARBA00022553"/>
    </source>
</evidence>
<keyword evidence="12" id="KW-0496">Mitochondrion</keyword>
<dbReference type="PANTHER" id="PTHR12868:SF0">
    <property type="entry name" value="NADH DEHYDROGENASE [UBIQUINONE] 1 BETA SUBCOMPLEX SUBUNIT 9"/>
    <property type="match status" value="1"/>
</dbReference>
<comment type="subunit">
    <text evidence="4">Mammalian complex I is composed of 45 different subunits.</text>
</comment>
<evidence type="ECO:0000256" key="6">
    <source>
        <dbReference type="ARBA" id="ARBA00022448"/>
    </source>
</evidence>
<keyword evidence="10" id="KW-0249">Electron transport</keyword>
<dbReference type="EMBL" id="KZ150239">
    <property type="protein sequence ID" value="PZC71927.1"/>
    <property type="molecule type" value="Genomic_DNA"/>
</dbReference>
<evidence type="ECO:0000256" key="14">
    <source>
        <dbReference type="ARBA" id="ARBA00030192"/>
    </source>
</evidence>
<evidence type="ECO:0000256" key="12">
    <source>
        <dbReference type="ARBA" id="ARBA00023128"/>
    </source>
</evidence>
<evidence type="ECO:0000259" key="16">
    <source>
        <dbReference type="Pfam" id="PF05347"/>
    </source>
</evidence>
<reference evidence="17 18" key="1">
    <citation type="journal article" date="2017" name="BMC Biol.">
        <title>Genomic innovations, transcriptional plasticity and gene loss underlying the evolution and divergence of two highly polyphagous and invasive Helicoverpa pest species.</title>
        <authorList>
            <person name="Pearce S.L."/>
            <person name="Clarke D.F."/>
            <person name="East P.D."/>
            <person name="Elfekih S."/>
            <person name="Gordon K.H."/>
            <person name="Jermiin L.S."/>
            <person name="McGaughran A."/>
            <person name="Oakeshott J.G."/>
            <person name="Papanikolaou A."/>
            <person name="Perera O.P."/>
            <person name="Rane R.V."/>
            <person name="Richards S."/>
            <person name="Tay W.T."/>
            <person name="Walsh T.K."/>
            <person name="Anderson A."/>
            <person name="Anderson C.J."/>
            <person name="Asgari S."/>
            <person name="Board P.G."/>
            <person name="Bretschneider A."/>
            <person name="Campbell P.M."/>
            <person name="Chertemps T."/>
            <person name="Christeller J.T."/>
            <person name="Coppin C.W."/>
            <person name="Downes S.J."/>
            <person name="Duan G."/>
            <person name="Farnsworth C.A."/>
            <person name="Good R.T."/>
            <person name="Han L.B."/>
            <person name="Han Y.C."/>
            <person name="Hatje K."/>
            <person name="Horne I."/>
            <person name="Huang Y.P."/>
            <person name="Hughes D.S."/>
            <person name="Jacquin-Joly E."/>
            <person name="James W."/>
            <person name="Jhangiani S."/>
            <person name="Kollmar M."/>
            <person name="Kuwar S.S."/>
            <person name="Li S."/>
            <person name="Liu N.Y."/>
            <person name="Maibeche M.T."/>
            <person name="Miller J.R."/>
            <person name="Montagne N."/>
            <person name="Perry T."/>
            <person name="Qu J."/>
            <person name="Song S.V."/>
            <person name="Sutton G.G."/>
            <person name="Vogel H."/>
            <person name="Walenz B.P."/>
            <person name="Xu W."/>
            <person name="Zhang H.J."/>
            <person name="Zou Z."/>
            <person name="Batterham P."/>
            <person name="Edwards O.R."/>
            <person name="Feyereisen R."/>
            <person name="Gibbs R.A."/>
            <person name="Heckel D.G."/>
            <person name="McGrath A."/>
            <person name="Robin C."/>
            <person name="Scherer S.E."/>
            <person name="Worley K.C."/>
            <person name="Wu Y.D."/>
        </authorList>
    </citation>
    <scope>NUCLEOTIDE SEQUENCE [LARGE SCALE GENOMIC DNA]</scope>
    <source>
        <strain evidence="17">Harm_GR_Male_#8</strain>
        <tissue evidence="17">Whole organism</tissue>
    </source>
</reference>
<evidence type="ECO:0000256" key="8">
    <source>
        <dbReference type="ARBA" id="ARBA00022660"/>
    </source>
</evidence>
<protein>
    <recommendedName>
        <fullName evidence="5">NADH dehydrogenase [ubiquinone] 1 beta subcomplex subunit 9</fullName>
    </recommendedName>
    <alternativeName>
        <fullName evidence="14">Complex I-B22</fullName>
    </alternativeName>
    <alternativeName>
        <fullName evidence="15">NADH-ubiquinone oxidoreductase B22 subunit</fullName>
    </alternativeName>
</protein>
<comment type="function">
    <text evidence="1">Accessory subunit of the mitochondrial membrane respiratory chain NADH dehydrogenase (Complex I), that is believed to be not involved in catalysis. Complex I functions in the transfer of electrons from NADH to the respiratory chain. The immediate electron acceptor for the enzyme is believed to be ubiquinone.</text>
</comment>
<comment type="similarity">
    <text evidence="3">Belongs to the complex I LYR family.</text>
</comment>
<dbReference type="InterPro" id="IPR008011">
    <property type="entry name" value="Complex1_LYR_dom"/>
</dbReference>
<dbReference type="GO" id="GO:0006120">
    <property type="term" value="P:mitochondrial electron transport, NADH to ubiquinone"/>
    <property type="evidence" value="ECO:0007669"/>
    <property type="project" value="InterPro"/>
</dbReference>
<dbReference type="OMA" id="CVFRDKY"/>
<evidence type="ECO:0000256" key="15">
    <source>
        <dbReference type="ARBA" id="ARBA00032528"/>
    </source>
</evidence>
<keyword evidence="18" id="KW-1185">Reference proteome</keyword>
<dbReference type="PANTHER" id="PTHR12868">
    <property type="entry name" value="NADH-UBIQUINONE OXIDOREDUCTASE B22 SUBUNIT"/>
    <property type="match status" value="1"/>
</dbReference>
<comment type="subcellular location">
    <subcellularLocation>
        <location evidence="2">Mitochondrion inner membrane</location>
        <topology evidence="2">Peripheral membrane protein</topology>
        <orientation evidence="2">Matrix side</orientation>
    </subcellularLocation>
</comment>
<accession>A0A2W1BFE6</accession>
<gene>
    <name evidence="17" type="primary">HaOG212240</name>
    <name evidence="17" type="ORF">B5X24_HaOG212240</name>
</gene>